<feature type="compositionally biased region" description="Polar residues" evidence="5">
    <location>
        <begin position="158"/>
        <end position="171"/>
    </location>
</feature>
<evidence type="ECO:0000313" key="8">
    <source>
        <dbReference type="Proteomes" id="UP000001744"/>
    </source>
</evidence>
<evidence type="ECO:0000256" key="3">
    <source>
        <dbReference type="ARBA" id="ARBA00023163"/>
    </source>
</evidence>
<dbReference type="JaponicusDB" id="SJAG_04421">
    <property type="gene designation" value="adn3"/>
</dbReference>
<feature type="compositionally biased region" description="Low complexity" evidence="5">
    <location>
        <begin position="621"/>
        <end position="633"/>
    </location>
</feature>
<keyword evidence="3" id="KW-0804">Transcription</keyword>
<keyword evidence="4" id="KW-0539">Nucleus</keyword>
<feature type="region of interest" description="Disordered" evidence="5">
    <location>
        <begin position="221"/>
        <end position="265"/>
    </location>
</feature>
<dbReference type="EMBL" id="KE651167">
    <property type="protein sequence ID" value="EEB09236.1"/>
    <property type="molecule type" value="Genomic_DNA"/>
</dbReference>
<dbReference type="InterPro" id="IPR006594">
    <property type="entry name" value="LisH"/>
</dbReference>
<dbReference type="GO" id="GO:0005634">
    <property type="term" value="C:nucleus"/>
    <property type="evidence" value="ECO:0007669"/>
    <property type="project" value="UniProtKB-SubCell"/>
</dbReference>
<feature type="region of interest" description="Disordered" evidence="5">
    <location>
        <begin position="725"/>
        <end position="800"/>
    </location>
</feature>
<dbReference type="OrthoDB" id="5600002at2759"/>
<evidence type="ECO:0000313" key="6">
    <source>
        <dbReference type="EMBL" id="EEB09236.1"/>
    </source>
</evidence>
<reference evidence="6 8" key="1">
    <citation type="journal article" date="2011" name="Science">
        <title>Comparative functional genomics of the fission yeasts.</title>
        <authorList>
            <person name="Rhind N."/>
            <person name="Chen Z."/>
            <person name="Yassour M."/>
            <person name="Thompson D.A."/>
            <person name="Haas B.J."/>
            <person name="Habib N."/>
            <person name="Wapinski I."/>
            <person name="Roy S."/>
            <person name="Lin M.F."/>
            <person name="Heiman D.I."/>
            <person name="Young S.K."/>
            <person name="Furuya K."/>
            <person name="Guo Y."/>
            <person name="Pidoux A."/>
            <person name="Chen H.M."/>
            <person name="Robbertse B."/>
            <person name="Goldberg J.M."/>
            <person name="Aoki K."/>
            <person name="Bayne E.H."/>
            <person name="Berlin A.M."/>
            <person name="Desjardins C.A."/>
            <person name="Dobbs E."/>
            <person name="Dukaj L."/>
            <person name="Fan L."/>
            <person name="FitzGerald M.G."/>
            <person name="French C."/>
            <person name="Gujja S."/>
            <person name="Hansen K."/>
            <person name="Keifenheim D."/>
            <person name="Levin J.Z."/>
            <person name="Mosher R.A."/>
            <person name="Mueller C.A."/>
            <person name="Pfiffner J."/>
            <person name="Priest M."/>
            <person name="Russ C."/>
            <person name="Smialowska A."/>
            <person name="Swoboda P."/>
            <person name="Sykes S.M."/>
            <person name="Vaughn M."/>
            <person name="Vengrova S."/>
            <person name="Yoder R."/>
            <person name="Zeng Q."/>
            <person name="Allshire R."/>
            <person name="Baulcombe D."/>
            <person name="Birren B.W."/>
            <person name="Brown W."/>
            <person name="Ekwall K."/>
            <person name="Kellis M."/>
            <person name="Leatherwood J."/>
            <person name="Levin H."/>
            <person name="Margalit H."/>
            <person name="Martienssen R."/>
            <person name="Nieduszynski C.A."/>
            <person name="Spatafora J.W."/>
            <person name="Friedman N."/>
            <person name="Dalgaard J.Z."/>
            <person name="Baumann P."/>
            <person name="Niki H."/>
            <person name="Regev A."/>
            <person name="Nusbaum C."/>
        </authorList>
    </citation>
    <scope>NUCLEOTIDE SEQUENCE [LARGE SCALE GENOMIC DNA]</scope>
    <source>
        <strain evidence="8">yFS275 / FY16936</strain>
    </source>
</reference>
<dbReference type="PROSITE" id="PS50896">
    <property type="entry name" value="LISH"/>
    <property type="match status" value="1"/>
</dbReference>
<organism evidence="6 8">
    <name type="scientific">Schizosaccharomyces japonicus (strain yFS275 / FY16936)</name>
    <name type="common">Fission yeast</name>
    <dbReference type="NCBI Taxonomy" id="402676"/>
    <lineage>
        <taxon>Eukaryota</taxon>
        <taxon>Fungi</taxon>
        <taxon>Dikarya</taxon>
        <taxon>Ascomycota</taxon>
        <taxon>Taphrinomycotina</taxon>
        <taxon>Schizosaccharomycetes</taxon>
        <taxon>Schizosaccharomycetales</taxon>
        <taxon>Schizosaccharomycetaceae</taxon>
        <taxon>Schizosaccharomyces</taxon>
    </lineage>
</organism>
<evidence type="ECO:0000256" key="5">
    <source>
        <dbReference type="SAM" id="MobiDB-lite"/>
    </source>
</evidence>
<evidence type="ECO:0000313" key="7">
    <source>
        <dbReference type="JaponicusDB" id="SJAG_04421"/>
    </source>
</evidence>
<protein>
    <submittedName>
        <fullName evidence="6">Transcription factor</fullName>
    </submittedName>
</protein>
<dbReference type="STRING" id="402676.B6K6T2"/>
<dbReference type="PANTHER" id="PTHR45093">
    <property type="entry name" value="TRANSCRIPTION ACTIVATOR MSS11"/>
    <property type="match status" value="1"/>
</dbReference>
<accession>B6K6T2</accession>
<feature type="region of interest" description="Disordered" evidence="5">
    <location>
        <begin position="152"/>
        <end position="171"/>
    </location>
</feature>
<feature type="compositionally biased region" description="Polar residues" evidence="5">
    <location>
        <begin position="256"/>
        <end position="265"/>
    </location>
</feature>
<feature type="compositionally biased region" description="Polar residues" evidence="5">
    <location>
        <begin position="740"/>
        <end position="792"/>
    </location>
</feature>
<feature type="compositionally biased region" description="Low complexity" evidence="5">
    <location>
        <begin position="222"/>
        <end position="243"/>
    </location>
</feature>
<gene>
    <name evidence="7" type="primary">adn3</name>
    <name evidence="6" type="ORF">SJAG_04421</name>
</gene>
<keyword evidence="2" id="KW-0805">Transcription regulation</keyword>
<dbReference type="AlphaFoldDB" id="B6K6T2"/>
<feature type="region of interest" description="Disordered" evidence="5">
    <location>
        <begin position="374"/>
        <end position="393"/>
    </location>
</feature>
<dbReference type="SMART" id="SM00667">
    <property type="entry name" value="LisH"/>
    <property type="match status" value="1"/>
</dbReference>
<feature type="compositionally biased region" description="Polar residues" evidence="5">
    <location>
        <begin position="577"/>
        <end position="588"/>
    </location>
</feature>
<evidence type="ECO:0000256" key="2">
    <source>
        <dbReference type="ARBA" id="ARBA00023015"/>
    </source>
</evidence>
<evidence type="ECO:0000256" key="4">
    <source>
        <dbReference type="ARBA" id="ARBA00023242"/>
    </source>
</evidence>
<comment type="subcellular location">
    <subcellularLocation>
        <location evidence="1">Nucleus</location>
    </subcellularLocation>
</comment>
<dbReference type="HOGENOM" id="CLU_306979_0_0_1"/>
<dbReference type="Pfam" id="PF08513">
    <property type="entry name" value="LisH"/>
    <property type="match status" value="1"/>
</dbReference>
<dbReference type="OMA" id="VEWFNIF"/>
<dbReference type="PANTHER" id="PTHR45093:SF2">
    <property type="entry name" value="LISH DOMAIN-CONTAINING PROTEIN"/>
    <property type="match status" value="1"/>
</dbReference>
<dbReference type="VEuPathDB" id="FungiDB:SJAG_04421"/>
<name>B6K6T2_SCHJY</name>
<proteinExistence type="predicted"/>
<sequence>MEKSCLSNPVDLLNFYIYDYFVKNKFEGAAKAFLDEAKVQLQNGQDNGVKKPETLEDSLQISKVEAKHNPTDSYPNETNAGNSVNANTDNISVSRRPIDIPGGFLIEWWDFFWDVFSSRVSPTTSAGLASMAASQQRQAVWTRNQQAAVPQFAPTAPPQSQLARSQLPDSVDASNAMNRVQANKQAPVRQETGNAAYEAAAKGMQERKPATAVPSDRPVMYQQQQNQSPSSQTIPPSISSNSTGLNPETHPHPYSATISVPGQQASVFPPTPAQIQQMRLNQHYLQQQQQQQQLRQMRQHPQLQQRYYHLQPQMAAYPRVGQPNPYSNPALINNTPAEHGHMPVSAKVPIQPMNAIPNELQRQQLAQKAVSAQKMPRQMGPHPTMPVSDQLPNRAMPSTNPAMAGMNEAAAVPAAGTQPNVRPQGAPISDVEKVSVKSQFSSGTISTAQLPANSASFNASNYANQIRKAQQILLRAGINPIGLTPQQLLNFYHHWMSMNAQRGQPPSHAGGRMPMPQDASQNPMLMNMYGNGNVFPENMPQQVPGNPALNDYHMQLLALEEQSKRRLMMARQEQERTTSPQDAVNDNFANGPKARVSASPKPPLQKRPGADQVPQNKQPLAQQQQQQMAAMAQKKFVPNQPEKGNLNGQPYPNMQQNMARGYGQAPYANGTFPDFANPYANNAMTPEVLNQAAMRGMIPGAQNNWAAAQHMRTQQYQARKASASPIQRPQMSPNMHMKGATQSPASVTAPSPQLRSTMQSSPANGMTNTTNGVAPNNINRISSDMPSATNFPTAPLPQDVTNSEATASLGANDLNNVTTGTMNAGDMNLRMSKSGMPVSDPSSVTAAKSAVAGYGNNNPNAMSGLAQGNGSKMMNQDNNLFGFTSKNDSDLSMMNDFDFDSFLNDTATDGAQLYLQDAMGNHDGLAGNDKSVMGLSDSGLEAAK</sequence>
<keyword evidence="8" id="KW-1185">Reference proteome</keyword>
<dbReference type="Proteomes" id="UP000001744">
    <property type="component" value="Unassembled WGS sequence"/>
</dbReference>
<feature type="region of interest" description="Disordered" evidence="5">
    <location>
        <begin position="567"/>
        <end position="633"/>
    </location>
</feature>
<dbReference type="GeneID" id="7050238"/>
<dbReference type="RefSeq" id="XP_002175529.1">
    <property type="nucleotide sequence ID" value="XM_002175493.1"/>
</dbReference>
<evidence type="ECO:0000256" key="1">
    <source>
        <dbReference type="ARBA" id="ARBA00004123"/>
    </source>
</evidence>
<dbReference type="eggNOG" id="KOG0266">
    <property type="taxonomic scope" value="Eukaryota"/>
</dbReference>